<keyword evidence="2" id="KW-0808">Transferase</keyword>
<name>A0A6J4LTV5_9ACTN</name>
<dbReference type="EC" id="2.7.8.24" evidence="2"/>
<feature type="region of interest" description="Disordered" evidence="1">
    <location>
        <begin position="226"/>
        <end position="250"/>
    </location>
</feature>
<protein>
    <submittedName>
        <fullName evidence="2">Phosphatidylcholine synthase</fullName>
        <ecNumber evidence="2">2.7.8.24</ecNumber>
    </submittedName>
</protein>
<dbReference type="EMBL" id="CADCUE010000169">
    <property type="protein sequence ID" value="CAA9341934.1"/>
    <property type="molecule type" value="Genomic_DNA"/>
</dbReference>
<proteinExistence type="predicted"/>
<gene>
    <name evidence="2" type="ORF">AVDCRST_MAG16-1868</name>
</gene>
<accession>A0A6J4LTV5</accession>
<feature type="compositionally biased region" description="Basic residues" evidence="1">
    <location>
        <begin position="101"/>
        <end position="111"/>
    </location>
</feature>
<feature type="region of interest" description="Disordered" evidence="1">
    <location>
        <begin position="88"/>
        <end position="115"/>
    </location>
</feature>
<feature type="region of interest" description="Disordered" evidence="1">
    <location>
        <begin position="19"/>
        <end position="64"/>
    </location>
</feature>
<feature type="compositionally biased region" description="Basic residues" evidence="1">
    <location>
        <begin position="236"/>
        <end position="250"/>
    </location>
</feature>
<sequence length="250" mass="27591">DIHLVVVRAAQLGRARLHRHRCGARSAHRAGGRRGQRRPRAVARARRAGHRRHRRHARPALRRQGAAALVRRGAARQHRRLPDVRLRADGAAPAERLPARGQRRHRRRGAAARRLELPVLPGRRQDRRPLLPRFPQLLERRGVLRDRDGPAAGRRLDDRGGVLPARARAGRLHLPVADAGAAHPDPGLLRGVAGALRRHRRPAAVAGPAAARHLAVLHRLLLRSEPVPGAPAAQRPSRRTGPRPGARGRV</sequence>
<feature type="non-terminal residue" evidence="2">
    <location>
        <position position="1"/>
    </location>
</feature>
<evidence type="ECO:0000313" key="2">
    <source>
        <dbReference type="EMBL" id="CAA9341934.1"/>
    </source>
</evidence>
<organism evidence="2">
    <name type="scientific">uncultured Frankineae bacterium</name>
    <dbReference type="NCBI Taxonomy" id="437475"/>
    <lineage>
        <taxon>Bacteria</taxon>
        <taxon>Bacillati</taxon>
        <taxon>Actinomycetota</taxon>
        <taxon>Actinomycetes</taxon>
        <taxon>Frankiales</taxon>
        <taxon>environmental samples</taxon>
    </lineage>
</organism>
<feature type="compositionally biased region" description="Basic residues" evidence="1">
    <location>
        <begin position="19"/>
        <end position="61"/>
    </location>
</feature>
<evidence type="ECO:0000256" key="1">
    <source>
        <dbReference type="SAM" id="MobiDB-lite"/>
    </source>
</evidence>
<reference evidence="2" key="1">
    <citation type="submission" date="2020-02" db="EMBL/GenBank/DDBJ databases">
        <authorList>
            <person name="Meier V. D."/>
        </authorList>
    </citation>
    <scope>NUCLEOTIDE SEQUENCE</scope>
    <source>
        <strain evidence="2">AVDCRST_MAG16</strain>
    </source>
</reference>
<dbReference type="GO" id="GO:0050520">
    <property type="term" value="F:phosphatidylcholine synthase activity"/>
    <property type="evidence" value="ECO:0007669"/>
    <property type="project" value="UniProtKB-EC"/>
</dbReference>
<dbReference type="AlphaFoldDB" id="A0A6J4LTV5"/>
<feature type="non-terminal residue" evidence="2">
    <location>
        <position position="250"/>
    </location>
</feature>